<protein>
    <submittedName>
        <fullName evidence="3">VanW family protein</fullName>
    </submittedName>
</protein>
<evidence type="ECO:0000313" key="3">
    <source>
        <dbReference type="EMBL" id="KAB2342115.1"/>
    </source>
</evidence>
<dbReference type="InterPro" id="IPR052913">
    <property type="entry name" value="Glycopeptide_resist_protein"/>
</dbReference>
<evidence type="ECO:0000256" key="1">
    <source>
        <dbReference type="SAM" id="MobiDB-lite"/>
    </source>
</evidence>
<comment type="caution">
    <text evidence="3">The sequence shown here is derived from an EMBL/GenBank/DDBJ whole genome shotgun (WGS) entry which is preliminary data.</text>
</comment>
<keyword evidence="4" id="KW-1185">Reference proteome</keyword>
<gene>
    <name evidence="3" type="ORF">F8566_39280</name>
</gene>
<evidence type="ECO:0000256" key="2">
    <source>
        <dbReference type="SAM" id="Phobius"/>
    </source>
</evidence>
<accession>A0A6H9YB56</accession>
<dbReference type="OrthoDB" id="9813301at2"/>
<proteinExistence type="predicted"/>
<feature type="region of interest" description="Disordered" evidence="1">
    <location>
        <begin position="107"/>
        <end position="139"/>
    </location>
</feature>
<reference evidence="3 4" key="1">
    <citation type="submission" date="2019-09" db="EMBL/GenBank/DDBJ databases">
        <title>Actinomadura physcomitrii sp. nov., a novel actinomycete isolated from moss [Physcomitrium sphaericum (Ludw) Fuernr].</title>
        <authorList>
            <person name="Zhuang X."/>
            <person name="Liu C."/>
        </authorList>
    </citation>
    <scope>NUCLEOTIDE SEQUENCE [LARGE SCALE GENOMIC DNA]</scope>
    <source>
        <strain evidence="3 4">HMC1</strain>
    </source>
</reference>
<feature type="transmembrane region" description="Helical" evidence="2">
    <location>
        <begin position="74"/>
        <end position="101"/>
    </location>
</feature>
<name>A0A6H9YB56_9ACTN</name>
<dbReference type="PANTHER" id="PTHR35788:SF1">
    <property type="entry name" value="EXPORTED PROTEIN"/>
    <property type="match status" value="1"/>
</dbReference>
<feature type="compositionally biased region" description="Low complexity" evidence="1">
    <location>
        <begin position="112"/>
        <end position="133"/>
    </location>
</feature>
<keyword evidence="2" id="KW-1133">Transmembrane helix</keyword>
<feature type="compositionally biased region" description="Basic and acidic residues" evidence="1">
    <location>
        <begin position="52"/>
        <end position="62"/>
    </location>
</feature>
<dbReference type="PANTHER" id="PTHR35788">
    <property type="entry name" value="EXPORTED PROTEIN-RELATED"/>
    <property type="match status" value="1"/>
</dbReference>
<keyword evidence="2" id="KW-0812">Transmembrane</keyword>
<dbReference type="EMBL" id="WBMT01000023">
    <property type="protein sequence ID" value="KAB2342115.1"/>
    <property type="molecule type" value="Genomic_DNA"/>
</dbReference>
<sequence>MARRRRRLRGAVPRCVLSPRLSGPSRLVASGRCGHAVGEARRTGPARHGRHRGAEDPPRVHGDQPGLAECALRWWPFVAGALAVTAILLGTYLVAGIGLVAGLGPRSPNASAAERPVRPATTPPASAARSASDTPPPGIHRLISTYTTRFKAGEPRVRNIQIGARRLDGTLVRPGAVFSFNRVVGPRTRGRGYVPAPAIVGSRMVDDVGGGICQVSATLFNAVFQGGLKIRKWRPHSMWMPDYPQGREAAVAYPGLDFTWRNDTGRPVLIRASYTHASLTVSLWGTRRYEVRTRRSQPYAFVPFTSAVVRGPRCIPMTGGRGFQIDVWRTLKSDGRQVRREKFHTTYGPQARVRCA</sequence>
<evidence type="ECO:0000313" key="4">
    <source>
        <dbReference type="Proteomes" id="UP000468735"/>
    </source>
</evidence>
<dbReference type="Pfam" id="PF04294">
    <property type="entry name" value="VanW"/>
    <property type="match status" value="1"/>
</dbReference>
<dbReference type="InterPro" id="IPR007391">
    <property type="entry name" value="Vancomycin_resist_VanW"/>
</dbReference>
<keyword evidence="2" id="KW-0472">Membrane</keyword>
<dbReference type="AlphaFoldDB" id="A0A6H9YB56"/>
<dbReference type="Proteomes" id="UP000468735">
    <property type="component" value="Unassembled WGS sequence"/>
</dbReference>
<organism evidence="3 4">
    <name type="scientific">Actinomadura rudentiformis</name>
    <dbReference type="NCBI Taxonomy" id="359158"/>
    <lineage>
        <taxon>Bacteria</taxon>
        <taxon>Bacillati</taxon>
        <taxon>Actinomycetota</taxon>
        <taxon>Actinomycetes</taxon>
        <taxon>Streptosporangiales</taxon>
        <taxon>Thermomonosporaceae</taxon>
        <taxon>Actinomadura</taxon>
    </lineage>
</organism>
<feature type="region of interest" description="Disordered" evidence="1">
    <location>
        <begin position="38"/>
        <end position="62"/>
    </location>
</feature>